<feature type="compositionally biased region" description="Acidic residues" evidence="1">
    <location>
        <begin position="623"/>
        <end position="634"/>
    </location>
</feature>
<evidence type="ECO:0000313" key="2">
    <source>
        <dbReference type="EMBL" id="KAF4704523.1"/>
    </source>
</evidence>
<feature type="compositionally biased region" description="Acidic residues" evidence="1">
    <location>
        <begin position="583"/>
        <end position="606"/>
    </location>
</feature>
<name>A0A7J6Q881_PEROL</name>
<reference evidence="2 3" key="1">
    <citation type="submission" date="2020-04" db="EMBL/GenBank/DDBJ databases">
        <title>Perkinsus olseni comparative genomics.</title>
        <authorList>
            <person name="Bogema D.R."/>
        </authorList>
    </citation>
    <scope>NUCLEOTIDE SEQUENCE [LARGE SCALE GENOMIC DNA]</scope>
    <source>
        <strain evidence="2 3">ATCC PRA-207</strain>
    </source>
</reference>
<evidence type="ECO:0000313" key="3">
    <source>
        <dbReference type="Proteomes" id="UP000553632"/>
    </source>
</evidence>
<dbReference type="Proteomes" id="UP000553632">
    <property type="component" value="Unassembled WGS sequence"/>
</dbReference>
<accession>A0A7J6Q881</accession>
<evidence type="ECO:0000256" key="1">
    <source>
        <dbReference type="SAM" id="MobiDB-lite"/>
    </source>
</evidence>
<feature type="compositionally biased region" description="Low complexity" evidence="1">
    <location>
        <begin position="1014"/>
        <end position="1027"/>
    </location>
</feature>
<keyword evidence="3" id="KW-1185">Reference proteome</keyword>
<proteinExistence type="predicted"/>
<sequence>MDSAITGKKKRRGSGGAPSVRLTYRYAAAGGQREFVSHFVDLWNAYHLKKGKNKKKMPIPKEYEEVLRRAGYNQKTKHIDLSNSGLTVEFNDRGSAASVRGKKLGVLWYQPDDRILACKDDKGEVLQVSNVAIERGACKREEEAGLYSSRARGFLKKKDVKYSIVFDQTTSDFGSCRDAIETISSFVHFEDDVIESVGDLFDLDSNLHKRGGATSPAREAPKNFKAHISIGAKAKVNRAFAARKATPKRGVQKDAKIDFKKGTITTDLFPHRPSAVKIVSGTWKELSGGSPGKETFTGTVKVTYGKKAAALQQEVKLEVVDAGTATMNQLRRALGVPLAVEEEATFGVASHNGHSAGANTKVAPADAVLAEVPARTKTTYDVNFKVTKKNAKNALGDEKKVKKYFLKTDLATPSKIDSDGHIQTDVVLREGKMRPRVVVVSEPARWQVTDHSAIGPVKIWKDRKKLKEFIVTLQFPHTPRSIFERIFKGHDLAASPSQGASPVITERTEREIEDDDDGAIERRPPVPLDAVEQRRIDFDDDDALMMNEGGDGSLTSERGDMNDDEDDEEEEEGEMMGDGQIDPLEDDNSTDDTGEDEDDEFEEEQESGISEEGKANMSNSSLGDDDFNDDDSDESLLGMFGDNAGSVDGEGNLSSLSVIYLMLRPFLAALCLLSSTALVLGSADVGREGHETFQRHLRIKDAAVDIVVQEWDNAQSYPENVVVRMPSSYAVEHKGDQIRAAQEACGLPVTSAPNTVEDRAQIHLCRMKVTSPPRAGYSTEEDKYVIYVEGEVYEKDDIGVELYTTYEKTDLGKRLFVSHFTTLFNLYHEYSGRRDVEIPATSKRWLMEAGQPWWKSENEKINLQGMGLSIELEEAVPGLGRKKLPFEVDWYAAHEETIGVRSAVKGGGKVHQISKLHVLANACYDDGSRRGSRSRSLGVFEGRDIKFTIVHRAGGGGRSMSCREAMEILSPFALLHEDMMAAGEDSPWEDDKVGSLSKAFRRSSDIGDEGSTDGGDYSAASYSGSASESPFTDESVGAQNDGLDVDESQEELRENLDDERQDEDDDEDDDDDDSTVSVLGDDDEHGGEEEEENKGRSTAVLDAEEPCIPSDEIACPPAGDGDGIETEEGESSEGVTAGLFIDEDDDDEEEAPKTEQRPVDKQKVTVIIPKDSYIPTDLRYYGLVPLINDNVGCRLRPTGDLKCSKLWKKSKRQPSRVTVRGGNWLTVGNVASGSLMVNFPHLAKTYAIEAQVKFKKQRRGADLSREVLSILGVTETESFPDLNERYQGKRYNVMIEIDPHQRIPEVLLDKGLDPHATRGAILRGDGIIETHLFPRLSDRRRLLSNPEIRIIWGTWQYKGSQAFGKVQANYGDAQPVVQVNLQFPNDEVPDDALASLGIRKKTLLERAARKAGKVFGSIKAAPPRVYGLDPTRKFIGKQTRVLVTIAKSTSIPRRQLEAMRKELGLASPRKGLEMEGWLREDGTILSNVFAPTRKNKLYYAKIIKGTWMTKSRRFAWGKVKVQYSKKIDPVMNVQLKFAEDIPNSAFRALELHKKQSFWAKVDDANSEVVGDSTASCLR</sequence>
<feature type="region of interest" description="Disordered" evidence="1">
    <location>
        <begin position="1000"/>
        <end position="1137"/>
    </location>
</feature>
<protein>
    <submittedName>
        <fullName evidence="2">Uncharacterized protein</fullName>
    </submittedName>
</protein>
<feature type="compositionally biased region" description="Acidic residues" evidence="1">
    <location>
        <begin position="1122"/>
        <end position="1131"/>
    </location>
</feature>
<dbReference type="EMBL" id="JABANO010034801">
    <property type="protein sequence ID" value="KAF4704523.1"/>
    <property type="molecule type" value="Genomic_DNA"/>
</dbReference>
<feature type="region of interest" description="Disordered" evidence="1">
    <location>
        <begin position="493"/>
        <end position="636"/>
    </location>
</feature>
<gene>
    <name evidence="2" type="ORF">FOZ63_018876</name>
</gene>
<comment type="caution">
    <text evidence="2">The sequence shown here is derived from an EMBL/GenBank/DDBJ whole genome shotgun (WGS) entry which is preliminary data.</text>
</comment>
<feature type="compositionally biased region" description="Acidic residues" evidence="1">
    <location>
        <begin position="562"/>
        <end position="575"/>
    </location>
</feature>
<feature type="compositionally biased region" description="Acidic residues" evidence="1">
    <location>
        <begin position="1056"/>
        <end position="1092"/>
    </location>
</feature>
<organism evidence="2 3">
    <name type="scientific">Perkinsus olseni</name>
    <name type="common">Perkinsus atlanticus</name>
    <dbReference type="NCBI Taxonomy" id="32597"/>
    <lineage>
        <taxon>Eukaryota</taxon>
        <taxon>Sar</taxon>
        <taxon>Alveolata</taxon>
        <taxon>Perkinsozoa</taxon>
        <taxon>Perkinsea</taxon>
        <taxon>Perkinsida</taxon>
        <taxon>Perkinsidae</taxon>
        <taxon>Perkinsus</taxon>
    </lineage>
</organism>